<evidence type="ECO:0000313" key="17">
    <source>
        <dbReference type="Proteomes" id="UP000191024"/>
    </source>
</evidence>
<dbReference type="STRING" id="1230905.A0A1G4JC48"/>
<dbReference type="InterPro" id="IPR051028">
    <property type="entry name" value="Mito_Solute_Carrier"/>
</dbReference>
<evidence type="ECO:0000256" key="7">
    <source>
        <dbReference type="ARBA" id="ARBA00022837"/>
    </source>
</evidence>
<keyword evidence="6" id="KW-0999">Mitochondrion inner membrane</keyword>
<dbReference type="Proteomes" id="UP000191024">
    <property type="component" value="Chromosome D"/>
</dbReference>
<feature type="repeat" description="Solcar" evidence="15">
    <location>
        <begin position="692"/>
        <end position="780"/>
    </location>
</feature>
<evidence type="ECO:0000256" key="6">
    <source>
        <dbReference type="ARBA" id="ARBA00022792"/>
    </source>
</evidence>
<evidence type="ECO:0000256" key="14">
    <source>
        <dbReference type="ARBA" id="ARBA00082232"/>
    </source>
</evidence>
<evidence type="ECO:0000256" key="2">
    <source>
        <dbReference type="ARBA" id="ARBA00006375"/>
    </source>
</evidence>
<evidence type="ECO:0000256" key="15">
    <source>
        <dbReference type="PROSITE-ProRule" id="PRU00282"/>
    </source>
</evidence>
<dbReference type="PROSITE" id="PS50920">
    <property type="entry name" value="SOLCAR"/>
    <property type="match status" value="3"/>
</dbReference>
<sequence>MELSNSNTEKKALQLEIFNKFASKLPPEAQDGVNSQVLLFEDFIKLISSSRTLYSKFSDHSYNLNQIPNGVFGCIFFAVDERNKGYLSLNDWFYFNNLLERDNYHFIIMYEFFRKFDIARMKGQRRMEKSQGLSSINSGPRTKTVNYGSHFLSFDSLYLDLDQFKSTIKFLQNSVNDEFLTSNNLFLDWNSYRWLKLYQAFPYGTKRDPYLSLNSLITILQNDLKAEKLFMGFEKLAHVNHENNSLTLNKNQLVYLLKLFYSHRISADVFNSLNLTNTRMIKSDNNYISYNVVKDIFYLFQNFDLLNQVFIRYAKTNNFNDQDMRDCIITKEDLMDFLNVEYNKVNNIVDFSPSQINLLFSIVANSKKSSLIAKQLGHHEDSQIDNFIQNDFCHGTSDRVQNLKDFNANYHNVAGDLLGDAEQERHHVHKWSSEGLLQRFLGKRPQDETFSEFKLTMEDFMKIMNPNYLNDLVHQMEVNRIQSESLYTNFYFYPIFDSIYNFTLGSVAGCIGATLVYPIDLIKTRMQAQRNFSQYKNSLDCIRKIFAREGIRGIYSGLGPQLIGVAPEKAIKLTVNDYTRNLLMDQYGHIAASLEILAGASAGACQVIFTNPLEIVKIRMQVRSEYASEVAHSKMDALAVLKSLGFRGLYRGVGACLLRDVPFSAIYFPTYAHLKKDFFNHDPNDKNKRPKLKTWELLLAGGLAGMPAAFLTTPFDVIKTRLQIDPKSGETRYDGIIHAARTILKEESFRSFFKGSGARVLRSSPQFGFTLAAYEIFQNLFPLHTETQTSNKINEDTPTINNMFSSFFESMKKSSKDRVEITEFFGPSVDPYSRNYMNYYYKSCQVAKVFMDLDYNFSRFNHSTYSQFQERLKELETPVK</sequence>
<feature type="repeat" description="Solcar" evidence="15">
    <location>
        <begin position="496"/>
        <end position="582"/>
    </location>
</feature>
<gene>
    <name evidence="16" type="ORF">LAMI_0D07030G</name>
</gene>
<keyword evidence="17" id="KW-1185">Reference proteome</keyword>
<accession>A0A1G4JC48</accession>
<keyword evidence="5" id="KW-0677">Repeat</keyword>
<dbReference type="GO" id="GO:0015183">
    <property type="term" value="F:L-aspartate transmembrane transporter activity"/>
    <property type="evidence" value="ECO:0007669"/>
    <property type="project" value="TreeGrafter"/>
</dbReference>
<keyword evidence="9" id="KW-1133">Transmembrane helix</keyword>
<dbReference type="PANTHER" id="PTHR45678">
    <property type="entry name" value="MITOCHONDRIAL 2-OXODICARBOXYLATE CARRIER 1-RELATED"/>
    <property type="match status" value="1"/>
</dbReference>
<keyword evidence="3" id="KW-0813">Transport</keyword>
<keyword evidence="8" id="KW-0029">Amino-acid transport</keyword>
<evidence type="ECO:0000256" key="3">
    <source>
        <dbReference type="ARBA" id="ARBA00022448"/>
    </source>
</evidence>
<dbReference type="Gene3D" id="1.50.40.10">
    <property type="entry name" value="Mitochondrial carrier domain"/>
    <property type="match status" value="1"/>
</dbReference>
<evidence type="ECO:0000256" key="12">
    <source>
        <dbReference type="ARBA" id="ARBA00059916"/>
    </source>
</evidence>
<evidence type="ECO:0000256" key="10">
    <source>
        <dbReference type="ARBA" id="ARBA00023128"/>
    </source>
</evidence>
<dbReference type="OrthoDB" id="2161at2759"/>
<evidence type="ECO:0000256" key="4">
    <source>
        <dbReference type="ARBA" id="ARBA00022692"/>
    </source>
</evidence>
<dbReference type="PANTHER" id="PTHR45678:SF9">
    <property type="entry name" value="CALCIUM-BINDING MITOCHONDRIAL CARRIER PROTEIN ARALAR1"/>
    <property type="match status" value="1"/>
</dbReference>
<dbReference type="GO" id="GO:0005313">
    <property type="term" value="F:L-glutamate transmembrane transporter activity"/>
    <property type="evidence" value="ECO:0007669"/>
    <property type="project" value="TreeGrafter"/>
</dbReference>
<reference evidence="16 17" key="1">
    <citation type="submission" date="2016-03" db="EMBL/GenBank/DDBJ databases">
        <authorList>
            <person name="Devillers H."/>
        </authorList>
    </citation>
    <scope>NUCLEOTIDE SEQUENCE [LARGE SCALE GENOMIC DNA]</scope>
    <source>
        <strain evidence="16">CBS 11717</strain>
    </source>
</reference>
<dbReference type="GO" id="GO:0043490">
    <property type="term" value="P:malate-aspartate shuttle"/>
    <property type="evidence" value="ECO:0007669"/>
    <property type="project" value="TreeGrafter"/>
</dbReference>
<evidence type="ECO:0000256" key="5">
    <source>
        <dbReference type="ARBA" id="ARBA00022737"/>
    </source>
</evidence>
<dbReference type="EMBL" id="LT598463">
    <property type="protein sequence ID" value="SCU87675.1"/>
    <property type="molecule type" value="Genomic_DNA"/>
</dbReference>
<comment type="similarity">
    <text evidence="2">Belongs to the mitochondrial carrier (TC 2.A.29) family.</text>
</comment>
<dbReference type="InterPro" id="IPR023395">
    <property type="entry name" value="MCP_dom_sf"/>
</dbReference>
<proteinExistence type="inferred from homology"/>
<comment type="function">
    <text evidence="12">Calcium-dependent mitochondrial aspartate and glutamate carrier. Transport of glutamate in mitochondria is required for mitochondrial transamination reactions and ornithine synthesis. Plays also a role in malate-aspartate NADH shuttle, which is critical for growth on acetate and fatty acids.</text>
</comment>
<dbReference type="FunFam" id="1.50.40.10:FF:000004">
    <property type="entry name" value="Calcium-binding mitochondrial carrier protein Aralar1"/>
    <property type="match status" value="1"/>
</dbReference>
<evidence type="ECO:0000313" key="16">
    <source>
        <dbReference type="EMBL" id="SCU87675.1"/>
    </source>
</evidence>
<protein>
    <recommendedName>
        <fullName evidence="13">Mitochondrial aspartate-glutamate transporter AGC1</fullName>
    </recommendedName>
    <alternativeName>
        <fullName evidence="14">Aspartate-glutamate carrier 1</fullName>
    </alternativeName>
</protein>
<dbReference type="GO" id="GO:0005743">
    <property type="term" value="C:mitochondrial inner membrane"/>
    <property type="evidence" value="ECO:0007669"/>
    <property type="project" value="UniProtKB-SubCell"/>
</dbReference>
<dbReference type="AlphaFoldDB" id="A0A1G4JC48"/>
<keyword evidence="11 15" id="KW-0472">Membrane</keyword>
<keyword evidence="7" id="KW-0106">Calcium</keyword>
<dbReference type="Pfam" id="PF00153">
    <property type="entry name" value="Mito_carr"/>
    <property type="match status" value="3"/>
</dbReference>
<keyword evidence="10" id="KW-0496">Mitochondrion</keyword>
<name>A0A1G4JC48_9SACH</name>
<dbReference type="InterPro" id="IPR002067">
    <property type="entry name" value="MCP"/>
</dbReference>
<keyword evidence="4 15" id="KW-0812">Transmembrane</keyword>
<evidence type="ECO:0000256" key="11">
    <source>
        <dbReference type="ARBA" id="ARBA00023136"/>
    </source>
</evidence>
<evidence type="ECO:0000256" key="1">
    <source>
        <dbReference type="ARBA" id="ARBA00004448"/>
    </source>
</evidence>
<dbReference type="PRINTS" id="PR00926">
    <property type="entry name" value="MITOCARRIER"/>
</dbReference>
<dbReference type="SUPFAM" id="SSF103506">
    <property type="entry name" value="Mitochondrial carrier"/>
    <property type="match status" value="1"/>
</dbReference>
<organism evidence="16 17">
    <name type="scientific">Lachancea mirantina</name>
    <dbReference type="NCBI Taxonomy" id="1230905"/>
    <lineage>
        <taxon>Eukaryota</taxon>
        <taxon>Fungi</taxon>
        <taxon>Dikarya</taxon>
        <taxon>Ascomycota</taxon>
        <taxon>Saccharomycotina</taxon>
        <taxon>Saccharomycetes</taxon>
        <taxon>Saccharomycetales</taxon>
        <taxon>Saccharomycetaceae</taxon>
        <taxon>Lachancea</taxon>
    </lineage>
</organism>
<evidence type="ECO:0000256" key="8">
    <source>
        <dbReference type="ARBA" id="ARBA00022970"/>
    </source>
</evidence>
<evidence type="ECO:0000256" key="13">
    <source>
        <dbReference type="ARBA" id="ARBA00073787"/>
    </source>
</evidence>
<evidence type="ECO:0000256" key="9">
    <source>
        <dbReference type="ARBA" id="ARBA00022989"/>
    </source>
</evidence>
<comment type="subcellular location">
    <subcellularLocation>
        <location evidence="1">Mitochondrion inner membrane</location>
        <topology evidence="1">Multi-pass membrane protein</topology>
    </subcellularLocation>
</comment>
<feature type="repeat" description="Solcar" evidence="15">
    <location>
        <begin position="590"/>
        <end position="677"/>
    </location>
</feature>
<dbReference type="InterPro" id="IPR018108">
    <property type="entry name" value="MCP_transmembrane"/>
</dbReference>